<keyword evidence="4 8" id="KW-1133">Transmembrane helix</keyword>
<dbReference type="PANTHER" id="PTHR11003">
    <property type="entry name" value="POTASSIUM CHANNEL, SUBFAMILY K"/>
    <property type="match status" value="1"/>
</dbReference>
<dbReference type="GO" id="GO:0030322">
    <property type="term" value="P:stabilization of membrane potential"/>
    <property type="evidence" value="ECO:0007669"/>
    <property type="project" value="TreeGrafter"/>
</dbReference>
<dbReference type="GO" id="GO:0015271">
    <property type="term" value="F:outward rectifier potassium channel activity"/>
    <property type="evidence" value="ECO:0007669"/>
    <property type="project" value="TreeGrafter"/>
</dbReference>
<dbReference type="SUPFAM" id="SSF81324">
    <property type="entry name" value="Voltage-gated potassium channels"/>
    <property type="match status" value="1"/>
</dbReference>
<comment type="subcellular location">
    <subcellularLocation>
        <location evidence="1">Membrane</location>
        <topology evidence="1">Multi-pass membrane protein</topology>
    </subcellularLocation>
</comment>
<dbReference type="Proteomes" id="UP000005237">
    <property type="component" value="Unassembled WGS sequence"/>
</dbReference>
<evidence type="ECO:0000256" key="7">
    <source>
        <dbReference type="ARBA" id="ARBA00023303"/>
    </source>
</evidence>
<dbReference type="InterPro" id="IPR005408">
    <property type="entry name" value="2pore_dom_K_chnl_TWIK"/>
</dbReference>
<feature type="transmembrane region" description="Helical" evidence="8">
    <location>
        <begin position="64"/>
        <end position="80"/>
    </location>
</feature>
<sequence>MHPPHFQLTCDTGFGAGAANLQIAKNQLQLIHVGTVLAALLIFVFAIPAWIFSSIETEWTYLDAFYYCFVSLTTIGLGDFEPGDDPDQSFRGLYKIAATVYLMAGLCCMMLFLATLYDVPQFNLTAFFVKNDEEMRINEEDGKYGTLESNSAENGFYAH</sequence>
<evidence type="ECO:0000259" key="9">
    <source>
        <dbReference type="Pfam" id="PF07885"/>
    </source>
</evidence>
<keyword evidence="2" id="KW-0813">Transport</keyword>
<dbReference type="InterPro" id="IPR013099">
    <property type="entry name" value="K_chnl_dom"/>
</dbReference>
<evidence type="ECO:0000256" key="5">
    <source>
        <dbReference type="ARBA" id="ARBA00023065"/>
    </source>
</evidence>
<dbReference type="InterPro" id="IPR003280">
    <property type="entry name" value="2pore_dom_K_chnl"/>
</dbReference>
<dbReference type="PANTHER" id="PTHR11003:SF249">
    <property type="entry name" value="TWO PORE POTASSIUM CHANNEL PROTEIN SUP-9"/>
    <property type="match status" value="1"/>
</dbReference>
<dbReference type="AlphaFoldDB" id="A0A8R1DJ76"/>
<evidence type="ECO:0000256" key="3">
    <source>
        <dbReference type="ARBA" id="ARBA00022692"/>
    </source>
</evidence>
<name>A0A8R1DJ76_CAEJA</name>
<reference evidence="10" key="2">
    <citation type="submission" date="2022-06" db="UniProtKB">
        <authorList>
            <consortium name="EnsemblMetazoa"/>
        </authorList>
    </citation>
    <scope>IDENTIFICATION</scope>
    <source>
        <strain evidence="10">DF5081</strain>
    </source>
</reference>
<evidence type="ECO:0000256" key="1">
    <source>
        <dbReference type="ARBA" id="ARBA00004141"/>
    </source>
</evidence>
<feature type="domain" description="Potassium channel" evidence="9">
    <location>
        <begin position="41"/>
        <end position="118"/>
    </location>
</feature>
<evidence type="ECO:0000256" key="6">
    <source>
        <dbReference type="ARBA" id="ARBA00023136"/>
    </source>
</evidence>
<proteinExistence type="predicted"/>
<feature type="transmembrane region" description="Helical" evidence="8">
    <location>
        <begin position="92"/>
        <end position="117"/>
    </location>
</feature>
<keyword evidence="5" id="KW-0406">Ion transport</keyword>
<organism evidence="10 11">
    <name type="scientific">Caenorhabditis japonica</name>
    <dbReference type="NCBI Taxonomy" id="281687"/>
    <lineage>
        <taxon>Eukaryota</taxon>
        <taxon>Metazoa</taxon>
        <taxon>Ecdysozoa</taxon>
        <taxon>Nematoda</taxon>
        <taxon>Chromadorea</taxon>
        <taxon>Rhabditida</taxon>
        <taxon>Rhabditina</taxon>
        <taxon>Rhabditomorpha</taxon>
        <taxon>Rhabditoidea</taxon>
        <taxon>Rhabditidae</taxon>
        <taxon>Peloderinae</taxon>
        <taxon>Caenorhabditis</taxon>
    </lineage>
</organism>
<keyword evidence="11" id="KW-1185">Reference proteome</keyword>
<evidence type="ECO:0000313" key="11">
    <source>
        <dbReference type="Proteomes" id="UP000005237"/>
    </source>
</evidence>
<dbReference type="GO" id="GO:0022841">
    <property type="term" value="F:potassium ion leak channel activity"/>
    <property type="evidence" value="ECO:0007669"/>
    <property type="project" value="TreeGrafter"/>
</dbReference>
<keyword evidence="6 8" id="KW-0472">Membrane</keyword>
<evidence type="ECO:0000256" key="4">
    <source>
        <dbReference type="ARBA" id="ARBA00022989"/>
    </source>
</evidence>
<protein>
    <submittedName>
        <fullName evidence="10">Ion_trans_2 domain-containing protein</fullName>
    </submittedName>
</protein>
<evidence type="ECO:0000313" key="10">
    <source>
        <dbReference type="EnsemblMetazoa" id="CJA04129b.1"/>
    </source>
</evidence>
<dbReference type="Pfam" id="PF07885">
    <property type="entry name" value="Ion_trans_2"/>
    <property type="match status" value="1"/>
</dbReference>
<feature type="transmembrane region" description="Helical" evidence="8">
    <location>
        <begin position="30"/>
        <end position="52"/>
    </location>
</feature>
<evidence type="ECO:0000256" key="8">
    <source>
        <dbReference type="SAM" id="Phobius"/>
    </source>
</evidence>
<evidence type="ECO:0000256" key="2">
    <source>
        <dbReference type="ARBA" id="ARBA00022448"/>
    </source>
</evidence>
<dbReference type="EnsemblMetazoa" id="CJA04129b.1">
    <property type="protein sequence ID" value="CJA04129b.1"/>
    <property type="gene ID" value="WBGene00123332"/>
</dbReference>
<dbReference type="Gene3D" id="1.10.287.70">
    <property type="match status" value="1"/>
</dbReference>
<accession>A0A8R1DJ76</accession>
<reference evidence="11" key="1">
    <citation type="submission" date="2010-08" db="EMBL/GenBank/DDBJ databases">
        <authorList>
            <consortium name="Caenorhabditis japonica Sequencing Consortium"/>
            <person name="Wilson R.K."/>
        </authorList>
    </citation>
    <scope>NUCLEOTIDE SEQUENCE [LARGE SCALE GENOMIC DNA]</scope>
    <source>
        <strain evidence="11">DF5081</strain>
    </source>
</reference>
<dbReference type="PRINTS" id="PR01586">
    <property type="entry name" value="TWIKCHANNEL"/>
</dbReference>
<dbReference type="GO" id="GO:0005886">
    <property type="term" value="C:plasma membrane"/>
    <property type="evidence" value="ECO:0007669"/>
    <property type="project" value="TreeGrafter"/>
</dbReference>
<keyword evidence="7" id="KW-0407">Ion channel</keyword>
<keyword evidence="3 8" id="KW-0812">Transmembrane</keyword>